<dbReference type="EMBL" id="JAUSVO010000001">
    <property type="protein sequence ID" value="MDQ0435775.1"/>
    <property type="molecule type" value="Genomic_DNA"/>
</dbReference>
<evidence type="ECO:0000313" key="2">
    <source>
        <dbReference type="EMBL" id="MDQ0435775.1"/>
    </source>
</evidence>
<organism evidence="2 3">
    <name type="scientific">Kaistia dalseonensis</name>
    <dbReference type="NCBI Taxonomy" id="410840"/>
    <lineage>
        <taxon>Bacteria</taxon>
        <taxon>Pseudomonadati</taxon>
        <taxon>Pseudomonadota</taxon>
        <taxon>Alphaproteobacteria</taxon>
        <taxon>Hyphomicrobiales</taxon>
        <taxon>Kaistiaceae</taxon>
        <taxon>Kaistia</taxon>
    </lineage>
</organism>
<dbReference type="Proteomes" id="UP001241603">
    <property type="component" value="Unassembled WGS sequence"/>
</dbReference>
<protein>
    <submittedName>
        <fullName evidence="2">ABC-type uncharacterized transport system permease subunit</fullName>
    </submittedName>
</protein>
<keyword evidence="1" id="KW-0812">Transmembrane</keyword>
<keyword evidence="1" id="KW-1133">Transmembrane helix</keyword>
<reference evidence="2 3" key="1">
    <citation type="submission" date="2023-07" db="EMBL/GenBank/DDBJ databases">
        <title>Genomic Encyclopedia of Type Strains, Phase IV (KMG-IV): sequencing the most valuable type-strain genomes for metagenomic binning, comparative biology and taxonomic classification.</title>
        <authorList>
            <person name="Goeker M."/>
        </authorList>
    </citation>
    <scope>NUCLEOTIDE SEQUENCE [LARGE SCALE GENOMIC DNA]</scope>
    <source>
        <strain evidence="2 3">B6-8</strain>
    </source>
</reference>
<evidence type="ECO:0000256" key="1">
    <source>
        <dbReference type="SAM" id="Phobius"/>
    </source>
</evidence>
<sequence length="150" mass="17042">MIVSAVIAVVVGLFTRSFWLAFVSGLAASFVAALTTWALYSDVEGFNDYQFRTILAGFLSGALGMVIAFLRSAYDDYRLEMNERRGLNDGMRIQESPKVDRVPVIKAALRGRFLLLGSRVETFNKDVNDLTFNIIDRWVHRRTVRDDRQN</sequence>
<dbReference type="RefSeq" id="WP_266346738.1">
    <property type="nucleotide sequence ID" value="NZ_JAPKNG010000001.1"/>
</dbReference>
<evidence type="ECO:0000313" key="3">
    <source>
        <dbReference type="Proteomes" id="UP001241603"/>
    </source>
</evidence>
<feature type="transmembrane region" description="Helical" evidence="1">
    <location>
        <begin position="49"/>
        <end position="70"/>
    </location>
</feature>
<name>A0ABU0H1Y3_9HYPH</name>
<gene>
    <name evidence="2" type="ORF">QO014_000145</name>
</gene>
<proteinExistence type="predicted"/>
<keyword evidence="1" id="KW-0472">Membrane</keyword>
<accession>A0ABU0H1Y3</accession>
<keyword evidence="3" id="KW-1185">Reference proteome</keyword>
<comment type="caution">
    <text evidence="2">The sequence shown here is derived from an EMBL/GenBank/DDBJ whole genome shotgun (WGS) entry which is preliminary data.</text>
</comment>